<reference evidence="2 3" key="2">
    <citation type="submission" date="2018-12" db="EMBL/GenBank/DDBJ databases">
        <title>Rhizobacter gummiphilus sp. nov., a rubber-degrading bacterium isolated from the soil of a botanical garden in Japan.</title>
        <authorList>
            <person name="Shunsuke S.S."/>
        </authorList>
    </citation>
    <scope>NUCLEOTIDE SEQUENCE [LARGE SCALE GENOMIC DNA]</scope>
    <source>
        <strain evidence="2 3">S-16</strain>
    </source>
</reference>
<keyword evidence="3" id="KW-1185">Reference proteome</keyword>
<feature type="transmembrane region" description="Helical" evidence="1">
    <location>
        <begin position="219"/>
        <end position="242"/>
    </location>
</feature>
<comment type="caution">
    <text evidence="2">The sequence shown here is derived from an EMBL/GenBank/DDBJ whole genome shotgun (WGS) entry which is preliminary data.</text>
</comment>
<feature type="transmembrane region" description="Helical" evidence="1">
    <location>
        <begin position="164"/>
        <end position="182"/>
    </location>
</feature>
<dbReference type="RefSeq" id="WP_124538798.1">
    <property type="nucleotide sequence ID" value="NZ_QUSW01000001.1"/>
</dbReference>
<feature type="transmembrane region" description="Helical" evidence="1">
    <location>
        <begin position="140"/>
        <end position="158"/>
    </location>
</feature>
<feature type="transmembrane region" description="Helical" evidence="1">
    <location>
        <begin position="189"/>
        <end position="213"/>
    </location>
</feature>
<feature type="transmembrane region" description="Helical" evidence="1">
    <location>
        <begin position="92"/>
        <end position="114"/>
    </location>
</feature>
<dbReference type="InterPro" id="IPR047798">
    <property type="entry name" value="BPSS1780-like"/>
</dbReference>
<reference evidence="2 3" key="1">
    <citation type="submission" date="2018-08" db="EMBL/GenBank/DDBJ databases">
        <authorList>
            <person name="Khan S.A."/>
            <person name="Jeon C.O."/>
            <person name="Chun B.H."/>
            <person name="Jeong S.E."/>
        </authorList>
    </citation>
    <scope>NUCLEOTIDE SEQUENCE [LARGE SCALE GENOMIC DNA]</scope>
    <source>
        <strain evidence="2 3">S-16</strain>
    </source>
</reference>
<proteinExistence type="predicted"/>
<evidence type="ECO:0000313" key="2">
    <source>
        <dbReference type="EMBL" id="RQP26125.1"/>
    </source>
</evidence>
<protein>
    <submittedName>
        <fullName evidence="2">Uncharacterized protein</fullName>
    </submittedName>
</protein>
<feature type="transmembrane region" description="Helical" evidence="1">
    <location>
        <begin position="32"/>
        <end position="58"/>
    </location>
</feature>
<dbReference type="Proteomes" id="UP000267464">
    <property type="component" value="Unassembled WGS sequence"/>
</dbReference>
<dbReference type="AlphaFoldDB" id="A0A3N7K5D6"/>
<evidence type="ECO:0000313" key="3">
    <source>
        <dbReference type="Proteomes" id="UP000267464"/>
    </source>
</evidence>
<dbReference type="EMBL" id="QUSW01000001">
    <property type="protein sequence ID" value="RQP26125.1"/>
    <property type="molecule type" value="Genomic_DNA"/>
</dbReference>
<evidence type="ECO:0000256" key="1">
    <source>
        <dbReference type="SAM" id="Phobius"/>
    </source>
</evidence>
<keyword evidence="1" id="KW-1133">Transmembrane helix</keyword>
<keyword evidence="1" id="KW-0812">Transmembrane</keyword>
<gene>
    <name evidence="2" type="ORF">DZC73_03525</name>
</gene>
<keyword evidence="1" id="KW-0472">Membrane</keyword>
<organism evidence="2 3">
    <name type="scientific">Piscinibacter terrae</name>
    <dbReference type="NCBI Taxonomy" id="2496871"/>
    <lineage>
        <taxon>Bacteria</taxon>
        <taxon>Pseudomonadati</taxon>
        <taxon>Pseudomonadota</taxon>
        <taxon>Betaproteobacteria</taxon>
        <taxon>Burkholderiales</taxon>
        <taxon>Sphaerotilaceae</taxon>
        <taxon>Piscinibacter</taxon>
    </lineage>
</organism>
<dbReference type="OrthoDB" id="5298483at2"/>
<name>A0A3N7K5D6_9BURK</name>
<dbReference type="NCBIfam" id="NF041043">
    <property type="entry name" value="BPSS1780_fam"/>
    <property type="match status" value="1"/>
</dbReference>
<sequence length="264" mass="28549">MKLKLVPPQQGLLWVRHGLKVFFKRPMSFTMLLLIFMLVAPSVVLAIAPLATIAFMLATQHTLLGRVPTPAVYVQPLQVDKARTWAHVRLGLAYAACAVVVYLAAGAAAGDSLANLREALIANKSPEEVAALMADPRVQYWYLVIMGGLGLASVPFWYAPPLIHWGGMGAAKAVFFSTVACWRNKGALALFSLAWFGVVMAMAFVSLTVFTLMGLPQMALAAMVLGGLMLSAAFYASLFFTFADCFEPADTRDLPLDLPPQEPT</sequence>
<accession>A0A3N7K5D6</accession>